<protein>
    <submittedName>
        <fullName evidence="1">Uncharacterized protein</fullName>
    </submittedName>
</protein>
<dbReference type="AlphaFoldDB" id="A0A645I636"/>
<comment type="caution">
    <text evidence="1">The sequence shown here is derived from an EMBL/GenBank/DDBJ whole genome shotgun (WGS) entry which is preliminary data.</text>
</comment>
<name>A0A645I636_9ZZZZ</name>
<dbReference type="EMBL" id="VSSQ01102553">
    <property type="protein sequence ID" value="MPN43864.1"/>
    <property type="molecule type" value="Genomic_DNA"/>
</dbReference>
<accession>A0A645I636</accession>
<evidence type="ECO:0000313" key="1">
    <source>
        <dbReference type="EMBL" id="MPN43864.1"/>
    </source>
</evidence>
<reference evidence="1" key="1">
    <citation type="submission" date="2019-08" db="EMBL/GenBank/DDBJ databases">
        <authorList>
            <person name="Kucharzyk K."/>
            <person name="Murdoch R.W."/>
            <person name="Higgins S."/>
            <person name="Loffler F."/>
        </authorList>
    </citation>
    <scope>NUCLEOTIDE SEQUENCE</scope>
</reference>
<sequence>MPGIRIRLIIVCARNTEVDDGQATTCQHNIRWLEIAMYDGRIKTFMQLNRCSAQQGKNIARNICRRAPATNRIRQRLALHILHNHGTAIAYVIAIHDERKV</sequence>
<proteinExistence type="predicted"/>
<gene>
    <name evidence="1" type="ORF">SDC9_191425</name>
</gene>
<organism evidence="1">
    <name type="scientific">bioreactor metagenome</name>
    <dbReference type="NCBI Taxonomy" id="1076179"/>
    <lineage>
        <taxon>unclassified sequences</taxon>
        <taxon>metagenomes</taxon>
        <taxon>ecological metagenomes</taxon>
    </lineage>
</organism>